<accession>A0A7V8VF16</accession>
<proteinExistence type="predicted"/>
<dbReference type="Proteomes" id="UP000542342">
    <property type="component" value="Unassembled WGS sequence"/>
</dbReference>
<feature type="transmembrane region" description="Helical" evidence="1">
    <location>
        <begin position="100"/>
        <end position="118"/>
    </location>
</feature>
<gene>
    <name evidence="2" type="ORF">H0921_11790</name>
</gene>
<reference evidence="2 3" key="1">
    <citation type="submission" date="2020-07" db="EMBL/GenBank/DDBJ databases">
        <title>Thermogemmata thermophila gen. nov., sp. nov., a novel moderate thermophilic planctomycete from a Kamchatka hot spring.</title>
        <authorList>
            <person name="Elcheninov A.G."/>
            <person name="Podosokorskaya O.A."/>
            <person name="Kovaleva O.L."/>
            <person name="Novikov A."/>
            <person name="Bonch-Osmolovskaya E.A."/>
            <person name="Toshchakov S.V."/>
            <person name="Kublanov I.V."/>
        </authorList>
    </citation>
    <scope>NUCLEOTIDE SEQUENCE [LARGE SCALE GENOMIC DNA]</scope>
    <source>
        <strain evidence="2 3">2918</strain>
    </source>
</reference>
<dbReference type="InterPro" id="IPR027558">
    <property type="entry name" value="Pre_pil_HX9DG_C"/>
</dbReference>
<evidence type="ECO:0000313" key="2">
    <source>
        <dbReference type="EMBL" id="MBA2226843.1"/>
    </source>
</evidence>
<protein>
    <submittedName>
        <fullName evidence="2">Uncharacterized protein</fullName>
    </submittedName>
</protein>
<keyword evidence="3" id="KW-1185">Reference proteome</keyword>
<comment type="caution">
    <text evidence="2">The sequence shown here is derived from an EMBL/GenBank/DDBJ whole genome shotgun (WGS) entry which is preliminary data.</text>
</comment>
<dbReference type="AlphaFoldDB" id="A0A7V8VF16"/>
<organism evidence="2 3">
    <name type="scientific">Thermogemmata fonticola</name>
    <dbReference type="NCBI Taxonomy" id="2755323"/>
    <lineage>
        <taxon>Bacteria</taxon>
        <taxon>Pseudomonadati</taxon>
        <taxon>Planctomycetota</taxon>
        <taxon>Planctomycetia</taxon>
        <taxon>Gemmatales</taxon>
        <taxon>Gemmataceae</taxon>
        <taxon>Thermogemmata</taxon>
    </lineage>
</organism>
<evidence type="ECO:0000256" key="1">
    <source>
        <dbReference type="SAM" id="Phobius"/>
    </source>
</evidence>
<dbReference type="RefSeq" id="WP_194538282.1">
    <property type="nucleotide sequence ID" value="NZ_JACEFB010000008.1"/>
</dbReference>
<keyword evidence="1" id="KW-1133">Transmembrane helix</keyword>
<keyword evidence="1" id="KW-0472">Membrane</keyword>
<keyword evidence="1" id="KW-0812">Transmembrane</keyword>
<dbReference type="NCBIfam" id="TIGR04294">
    <property type="entry name" value="pre_pil_HX9DG"/>
    <property type="match status" value="1"/>
</dbReference>
<evidence type="ECO:0000313" key="3">
    <source>
        <dbReference type="Proteomes" id="UP000542342"/>
    </source>
</evidence>
<dbReference type="EMBL" id="JACEFB010000008">
    <property type="protein sequence ID" value="MBA2226843.1"/>
    <property type="molecule type" value="Genomic_DNA"/>
</dbReference>
<sequence>MRDEVLLDYLLHQLSEAEARQLEARLQADGALAARLERLRRKLQPLERERQRLVLPRQGLAERTLARLQDLWPHPSRTLPRAPRTLPDWRITGGRFRPDILVAGCILILASGLFLSAVGKLRARHDWLACQNTLRLSYVQQNAHGSSVPSLAAFSPLAEPSLPYASWPSAEAVSSCLPVVFCSLTASPENTSFPLQPVVIHSADISSIYVSYWTMAGRPDQRDAVRRLSPLYGQPLEDWYAPRPCPAGVSNPRSGSSPYIGHPYGCNILYADGHVQSSNFPCWLIGKSVTGLAPSKTVSFHSAD</sequence>
<name>A0A7V8VF16_9BACT</name>